<dbReference type="Gene3D" id="2.30.30.180">
    <property type="entry name" value="Ribosome maturation factor RimP, C-terminal domain"/>
    <property type="match status" value="1"/>
</dbReference>
<dbReference type="AlphaFoldDB" id="A0A969WAN0"/>
<keyword evidence="1 3" id="KW-0963">Cytoplasm</keyword>
<evidence type="ECO:0000313" key="6">
    <source>
        <dbReference type="EMBL" id="NKF22639.1"/>
    </source>
</evidence>
<dbReference type="EMBL" id="JAAVXB010000004">
    <property type="protein sequence ID" value="NKF22639.1"/>
    <property type="molecule type" value="Genomic_DNA"/>
</dbReference>
<dbReference type="Proteomes" id="UP000653472">
    <property type="component" value="Unassembled WGS sequence"/>
</dbReference>
<dbReference type="NCBIfam" id="NF000927">
    <property type="entry name" value="PRK00092.1-1"/>
    <property type="match status" value="1"/>
</dbReference>
<dbReference type="SUPFAM" id="SSF75420">
    <property type="entry name" value="YhbC-like, N-terminal domain"/>
    <property type="match status" value="1"/>
</dbReference>
<dbReference type="GO" id="GO:0000028">
    <property type="term" value="P:ribosomal small subunit assembly"/>
    <property type="evidence" value="ECO:0007669"/>
    <property type="project" value="TreeGrafter"/>
</dbReference>
<evidence type="ECO:0000313" key="7">
    <source>
        <dbReference type="Proteomes" id="UP000653472"/>
    </source>
</evidence>
<dbReference type="InterPro" id="IPR036847">
    <property type="entry name" value="RimP_C_sf"/>
</dbReference>
<dbReference type="HAMAP" id="MF_01077">
    <property type="entry name" value="RimP"/>
    <property type="match status" value="1"/>
</dbReference>
<evidence type="ECO:0000259" key="4">
    <source>
        <dbReference type="Pfam" id="PF02576"/>
    </source>
</evidence>
<evidence type="ECO:0000256" key="2">
    <source>
        <dbReference type="ARBA" id="ARBA00022517"/>
    </source>
</evidence>
<dbReference type="PANTHER" id="PTHR33867:SF1">
    <property type="entry name" value="RIBOSOME MATURATION FACTOR RIMP"/>
    <property type="match status" value="1"/>
</dbReference>
<keyword evidence="2 3" id="KW-0690">Ribosome biogenesis</keyword>
<name>A0A969WAN0_9GAMM</name>
<evidence type="ECO:0000256" key="3">
    <source>
        <dbReference type="HAMAP-Rule" id="MF_01077"/>
    </source>
</evidence>
<feature type="domain" description="Ribosome maturation factor RimP N-terminal" evidence="4">
    <location>
        <begin position="11"/>
        <end position="83"/>
    </location>
</feature>
<dbReference type="GO" id="GO:0005829">
    <property type="term" value="C:cytosol"/>
    <property type="evidence" value="ECO:0007669"/>
    <property type="project" value="TreeGrafter"/>
</dbReference>
<dbReference type="Pfam" id="PF17384">
    <property type="entry name" value="DUF150_C"/>
    <property type="match status" value="1"/>
</dbReference>
<evidence type="ECO:0000259" key="5">
    <source>
        <dbReference type="Pfam" id="PF17384"/>
    </source>
</evidence>
<sequence length="154" mass="17248">MASLQERLEQILEPLIDSLGYELLLLEYSPNPRNAMLRLYIDGPSGITLDDCERVSKEVSGALDVEDPIRSAYRLEVSSPGLDRPLVKPAHFQRFAGQQARVQLMAPVNGRRRFVGEIVAADADVLRIQTEEGVAEIPFADIDRARLVPDYDQE</sequence>
<dbReference type="SUPFAM" id="SSF74942">
    <property type="entry name" value="YhbC-like, C-terminal domain"/>
    <property type="match status" value="1"/>
</dbReference>
<comment type="similarity">
    <text evidence="3">Belongs to the RimP family.</text>
</comment>
<proteinExistence type="inferred from homology"/>
<reference evidence="6" key="1">
    <citation type="submission" date="2020-03" db="EMBL/GenBank/DDBJ databases">
        <title>Solimonas marina sp. nov., isolated from deep seawater of the Pacific Ocean.</title>
        <authorList>
            <person name="Liu X."/>
            <person name="Lai Q."/>
            <person name="Sun F."/>
            <person name="Gai Y."/>
            <person name="Li G."/>
            <person name="Shao Z."/>
        </authorList>
    </citation>
    <scope>NUCLEOTIDE SEQUENCE</scope>
    <source>
        <strain evidence="6">C16B3</strain>
    </source>
</reference>
<dbReference type="CDD" id="cd01734">
    <property type="entry name" value="YlxS_C"/>
    <property type="match status" value="1"/>
</dbReference>
<comment type="caution">
    <text evidence="6">The sequence shown here is derived from an EMBL/GenBank/DDBJ whole genome shotgun (WGS) entry which is preliminary data.</text>
</comment>
<evidence type="ECO:0000256" key="1">
    <source>
        <dbReference type="ARBA" id="ARBA00022490"/>
    </source>
</evidence>
<dbReference type="Pfam" id="PF02576">
    <property type="entry name" value="RimP_N"/>
    <property type="match status" value="1"/>
</dbReference>
<dbReference type="InterPro" id="IPR028998">
    <property type="entry name" value="RimP_C"/>
</dbReference>
<accession>A0A969WAN0</accession>
<protein>
    <recommendedName>
        <fullName evidence="3">Ribosome maturation factor RimP</fullName>
    </recommendedName>
</protein>
<comment type="subcellular location">
    <subcellularLocation>
        <location evidence="3">Cytoplasm</location>
    </subcellularLocation>
</comment>
<dbReference type="FunFam" id="3.30.300.70:FF:000001">
    <property type="entry name" value="Ribosome maturation factor RimP"/>
    <property type="match status" value="1"/>
</dbReference>
<comment type="function">
    <text evidence="3">Required for maturation of 30S ribosomal subunits.</text>
</comment>
<keyword evidence="7" id="KW-1185">Reference proteome</keyword>
<dbReference type="InterPro" id="IPR028989">
    <property type="entry name" value="RimP_N"/>
</dbReference>
<dbReference type="InterPro" id="IPR035956">
    <property type="entry name" value="RimP_N_sf"/>
</dbReference>
<dbReference type="RefSeq" id="WP_168147878.1">
    <property type="nucleotide sequence ID" value="NZ_JAAVXB010000004.1"/>
</dbReference>
<organism evidence="6 7">
    <name type="scientific">Solimonas marina</name>
    <dbReference type="NCBI Taxonomy" id="2714601"/>
    <lineage>
        <taxon>Bacteria</taxon>
        <taxon>Pseudomonadati</taxon>
        <taxon>Pseudomonadota</taxon>
        <taxon>Gammaproteobacteria</taxon>
        <taxon>Nevskiales</taxon>
        <taxon>Nevskiaceae</taxon>
        <taxon>Solimonas</taxon>
    </lineage>
</organism>
<dbReference type="Gene3D" id="3.30.300.70">
    <property type="entry name" value="RimP-like superfamily, N-terminal"/>
    <property type="match status" value="1"/>
</dbReference>
<gene>
    <name evidence="3 6" type="primary">rimP</name>
    <name evidence="6" type="ORF">G7Y82_09945</name>
</gene>
<dbReference type="PANTHER" id="PTHR33867">
    <property type="entry name" value="RIBOSOME MATURATION FACTOR RIMP"/>
    <property type="match status" value="1"/>
</dbReference>
<dbReference type="GO" id="GO:0006412">
    <property type="term" value="P:translation"/>
    <property type="evidence" value="ECO:0007669"/>
    <property type="project" value="TreeGrafter"/>
</dbReference>
<dbReference type="InterPro" id="IPR003728">
    <property type="entry name" value="Ribosome_maturation_RimP"/>
</dbReference>
<feature type="domain" description="Ribosome maturation factor RimP C-terminal" evidence="5">
    <location>
        <begin position="86"/>
        <end position="149"/>
    </location>
</feature>